<reference evidence="7 8" key="1">
    <citation type="journal article" date="2016" name="Mol. Biol. Evol.">
        <title>Comparative Genomics of Early-Diverging Mushroom-Forming Fungi Provides Insights into the Origins of Lignocellulose Decay Capabilities.</title>
        <authorList>
            <person name="Nagy L.G."/>
            <person name="Riley R."/>
            <person name="Tritt A."/>
            <person name="Adam C."/>
            <person name="Daum C."/>
            <person name="Floudas D."/>
            <person name="Sun H."/>
            <person name="Yadav J.S."/>
            <person name="Pangilinan J."/>
            <person name="Larsson K.H."/>
            <person name="Matsuura K."/>
            <person name="Barry K."/>
            <person name="Labutti K."/>
            <person name="Kuo R."/>
            <person name="Ohm R.A."/>
            <person name="Bhattacharya S.S."/>
            <person name="Shirouzu T."/>
            <person name="Yoshinaga Y."/>
            <person name="Martin F.M."/>
            <person name="Grigoriev I.V."/>
            <person name="Hibbett D.S."/>
        </authorList>
    </citation>
    <scope>NUCLEOTIDE SEQUENCE [LARGE SCALE GENOMIC DNA]</scope>
    <source>
        <strain evidence="7 8">HHB9708</strain>
    </source>
</reference>
<dbReference type="NCBIfam" id="TIGR00797">
    <property type="entry name" value="matE"/>
    <property type="match status" value="1"/>
</dbReference>
<proteinExistence type="inferred from homology"/>
<dbReference type="GO" id="GO:1990961">
    <property type="term" value="P:xenobiotic detoxification by transmembrane export across the plasma membrane"/>
    <property type="evidence" value="ECO:0007669"/>
    <property type="project" value="InterPro"/>
</dbReference>
<dbReference type="GO" id="GO:0015297">
    <property type="term" value="F:antiporter activity"/>
    <property type="evidence" value="ECO:0007669"/>
    <property type="project" value="InterPro"/>
</dbReference>
<feature type="transmembrane region" description="Helical" evidence="6">
    <location>
        <begin position="204"/>
        <end position="222"/>
    </location>
</feature>
<sequence>MAEVPNQHVLVAAPAAETTPLLPPSTDSDELRKVDHLAEENRYKVVPEMKILTIYTLPIVGTSVLEYGLVLTSVIALGHLSTTALAGSSLGSMTAAVTGYSIVQGLCSALDTVLPSAWTSDRPDHVGLWTQRMGVLMAIICFPILALWLSAEPIFMALKQDPEVAYLAAQYLRWVSWGLPAYCFNSVARRYFQAQGLFSVPTRIVLITAPVNVLLVYLLVWGPDPIRLGFIGAPISTALSVTLSAILSAIAIYRGPRASWHPVTGASFRNLGLLLRLGMSGIGQTASEWWCWELTSLAASRISPTALAAQSVLLSTDAVTFQIPFSLSIAAAVRIGNLLGLGEDRQAKTSFKSVLVLTMIVAAFWSVTFVIGRHHWGRIFNNDPEVLAYVSQILPIMAGFYAFDCISAVSGGVLRAQGKQHLSAFLNIFGYYVMGIPFGLYMAFKRDMGLVGLWFGLCTAVVSCATISFAICLSTDWKLEVQRAGDRLKEDGEPSVPIHA</sequence>
<accession>A0A164VPQ5</accession>
<evidence type="ECO:0000256" key="3">
    <source>
        <dbReference type="ARBA" id="ARBA00022692"/>
    </source>
</evidence>
<dbReference type="GO" id="GO:0042910">
    <property type="term" value="F:xenobiotic transmembrane transporter activity"/>
    <property type="evidence" value="ECO:0007669"/>
    <property type="project" value="InterPro"/>
</dbReference>
<dbReference type="AlphaFoldDB" id="A0A164VPQ5"/>
<dbReference type="GO" id="GO:0016020">
    <property type="term" value="C:membrane"/>
    <property type="evidence" value="ECO:0007669"/>
    <property type="project" value="UniProtKB-SubCell"/>
</dbReference>
<dbReference type="PANTHER" id="PTHR11206">
    <property type="entry name" value="MULTIDRUG RESISTANCE PROTEIN"/>
    <property type="match status" value="1"/>
</dbReference>
<feature type="transmembrane region" description="Helical" evidence="6">
    <location>
        <begin position="52"/>
        <end position="78"/>
    </location>
</feature>
<dbReference type="InterPro" id="IPR002528">
    <property type="entry name" value="MATE_fam"/>
</dbReference>
<keyword evidence="5 6" id="KW-0472">Membrane</keyword>
<dbReference type="Pfam" id="PF01554">
    <property type="entry name" value="MatE"/>
    <property type="match status" value="2"/>
</dbReference>
<keyword evidence="8" id="KW-1185">Reference proteome</keyword>
<name>A0A164VPQ5_9AGAM</name>
<organism evidence="7 8">
    <name type="scientific">Sistotremastrum niveocremeum HHB9708</name>
    <dbReference type="NCBI Taxonomy" id="1314777"/>
    <lineage>
        <taxon>Eukaryota</taxon>
        <taxon>Fungi</taxon>
        <taxon>Dikarya</taxon>
        <taxon>Basidiomycota</taxon>
        <taxon>Agaricomycotina</taxon>
        <taxon>Agaricomycetes</taxon>
        <taxon>Sistotremastrales</taxon>
        <taxon>Sistotremastraceae</taxon>
        <taxon>Sertulicium</taxon>
        <taxon>Sertulicium niveocremeum</taxon>
    </lineage>
</organism>
<feature type="transmembrane region" description="Helical" evidence="6">
    <location>
        <begin position="228"/>
        <end position="253"/>
    </location>
</feature>
<dbReference type="CDD" id="cd13132">
    <property type="entry name" value="MATE_eukaryotic"/>
    <property type="match status" value="1"/>
</dbReference>
<evidence type="ECO:0000256" key="5">
    <source>
        <dbReference type="ARBA" id="ARBA00023136"/>
    </source>
</evidence>
<evidence type="ECO:0000256" key="1">
    <source>
        <dbReference type="ARBA" id="ARBA00004141"/>
    </source>
</evidence>
<gene>
    <name evidence="7" type="ORF">SISNIDRAFT_38510</name>
</gene>
<feature type="transmembrane region" description="Helical" evidence="6">
    <location>
        <begin position="386"/>
        <end position="403"/>
    </location>
</feature>
<dbReference type="Proteomes" id="UP000076722">
    <property type="component" value="Unassembled WGS sequence"/>
</dbReference>
<protein>
    <submittedName>
        <fullName evidence="7">MATE efflux family protein</fullName>
    </submittedName>
</protein>
<dbReference type="STRING" id="1314777.A0A164VPQ5"/>
<feature type="transmembrane region" description="Helical" evidence="6">
    <location>
        <begin position="134"/>
        <end position="151"/>
    </location>
</feature>
<dbReference type="OrthoDB" id="2126698at2759"/>
<keyword evidence="3 6" id="KW-0812">Transmembrane</keyword>
<comment type="similarity">
    <text evidence="2">Belongs to the multi antimicrobial extrusion (MATE) (TC 2.A.66.1) family.</text>
</comment>
<dbReference type="InterPro" id="IPR045069">
    <property type="entry name" value="MATE_euk"/>
</dbReference>
<feature type="transmembrane region" description="Helical" evidence="6">
    <location>
        <begin position="450"/>
        <end position="473"/>
    </location>
</feature>
<comment type="subcellular location">
    <subcellularLocation>
        <location evidence="1">Membrane</location>
        <topology evidence="1">Multi-pass membrane protein</topology>
    </subcellularLocation>
</comment>
<evidence type="ECO:0000313" key="8">
    <source>
        <dbReference type="Proteomes" id="UP000076722"/>
    </source>
</evidence>
<feature type="transmembrane region" description="Helical" evidence="6">
    <location>
        <begin position="424"/>
        <end position="444"/>
    </location>
</feature>
<evidence type="ECO:0000256" key="6">
    <source>
        <dbReference type="SAM" id="Phobius"/>
    </source>
</evidence>
<dbReference type="EMBL" id="KV419404">
    <property type="protein sequence ID" value="KZS94344.1"/>
    <property type="molecule type" value="Genomic_DNA"/>
</dbReference>
<feature type="transmembrane region" description="Helical" evidence="6">
    <location>
        <begin position="354"/>
        <end position="374"/>
    </location>
</feature>
<evidence type="ECO:0000256" key="2">
    <source>
        <dbReference type="ARBA" id="ARBA00010199"/>
    </source>
</evidence>
<evidence type="ECO:0000256" key="4">
    <source>
        <dbReference type="ARBA" id="ARBA00022989"/>
    </source>
</evidence>
<keyword evidence="4 6" id="KW-1133">Transmembrane helix</keyword>
<evidence type="ECO:0000313" key="7">
    <source>
        <dbReference type="EMBL" id="KZS94344.1"/>
    </source>
</evidence>